<sequence length="56" mass="6027">MLVGSFFSSSAFINPNTLGRAGGSGKNDLRVFESYHCSLVLSNVTGSLFLCLNLKR</sequence>
<dbReference type="AlphaFoldDB" id="A0A183KSN8"/>
<protein>
    <submittedName>
        <fullName evidence="3">Secreted protein</fullName>
    </submittedName>
</protein>
<evidence type="ECO:0000313" key="3">
    <source>
        <dbReference type="WBParaSite" id="SCUD_0001807801-mRNA-1"/>
    </source>
</evidence>
<keyword evidence="2" id="KW-1185">Reference proteome</keyword>
<organism evidence="3">
    <name type="scientific">Schistosoma curassoni</name>
    <dbReference type="NCBI Taxonomy" id="6186"/>
    <lineage>
        <taxon>Eukaryota</taxon>
        <taxon>Metazoa</taxon>
        <taxon>Spiralia</taxon>
        <taxon>Lophotrochozoa</taxon>
        <taxon>Platyhelminthes</taxon>
        <taxon>Trematoda</taxon>
        <taxon>Digenea</taxon>
        <taxon>Strigeidida</taxon>
        <taxon>Schistosomatoidea</taxon>
        <taxon>Schistosomatidae</taxon>
        <taxon>Schistosoma</taxon>
    </lineage>
</organism>
<accession>A0A183KSN8</accession>
<name>A0A183KSN8_9TREM</name>
<reference evidence="3" key="1">
    <citation type="submission" date="2016-06" db="UniProtKB">
        <authorList>
            <consortium name="WormBaseParasite"/>
        </authorList>
    </citation>
    <scope>IDENTIFICATION</scope>
</reference>
<evidence type="ECO:0000313" key="1">
    <source>
        <dbReference type="EMBL" id="VDP64830.1"/>
    </source>
</evidence>
<dbReference type="EMBL" id="UZAK01040588">
    <property type="protein sequence ID" value="VDP64830.1"/>
    <property type="molecule type" value="Genomic_DNA"/>
</dbReference>
<dbReference type="WBParaSite" id="SCUD_0001807801-mRNA-1">
    <property type="protein sequence ID" value="SCUD_0001807801-mRNA-1"/>
    <property type="gene ID" value="SCUD_0001807801"/>
</dbReference>
<evidence type="ECO:0000313" key="2">
    <source>
        <dbReference type="Proteomes" id="UP000279833"/>
    </source>
</evidence>
<gene>
    <name evidence="1" type="ORF">SCUD_LOCUS18075</name>
</gene>
<proteinExistence type="predicted"/>
<reference evidence="1 2" key="2">
    <citation type="submission" date="2018-11" db="EMBL/GenBank/DDBJ databases">
        <authorList>
            <consortium name="Pathogen Informatics"/>
        </authorList>
    </citation>
    <scope>NUCLEOTIDE SEQUENCE [LARGE SCALE GENOMIC DNA]</scope>
    <source>
        <strain evidence="1">Dakar</strain>
        <strain evidence="2">Dakar, Senegal</strain>
    </source>
</reference>
<dbReference type="Proteomes" id="UP000279833">
    <property type="component" value="Unassembled WGS sequence"/>
</dbReference>